<dbReference type="SUPFAM" id="SSF46894">
    <property type="entry name" value="C-terminal effector domain of the bipartite response regulators"/>
    <property type="match status" value="1"/>
</dbReference>
<dbReference type="CDD" id="cd17535">
    <property type="entry name" value="REC_NarL-like"/>
    <property type="match status" value="1"/>
</dbReference>
<dbReference type="PROSITE" id="PS50043">
    <property type="entry name" value="HTH_LUXR_2"/>
    <property type="match status" value="1"/>
</dbReference>
<evidence type="ECO:0000313" key="7">
    <source>
        <dbReference type="EMBL" id="MQM30163.1"/>
    </source>
</evidence>
<dbReference type="AlphaFoldDB" id="A0A6A7RRH5"/>
<sequence>MGRIRVLVVDDQALIRRGMTLMLALEADIEVVGEASDGVEAVALAERLSPDVVLMDLHMPRKGGVAATREITLTRPQTHVLVLTTLDDDESVFAAVRAGAQAYLLKDASEDELLETVRAVHRGESRLTPQIARKVMDQFRRLSSPPVEPPVDHVTASSLTAATPRTETALSGPEALSSKEEKILALIAEGKSNKQIAAAVFLAEGTVKNYVSRIMEKLHANTRTELAIISLRQQPRA</sequence>
<proteinExistence type="predicted"/>
<evidence type="ECO:0000256" key="1">
    <source>
        <dbReference type="ARBA" id="ARBA00022553"/>
    </source>
</evidence>
<dbReference type="Gene3D" id="3.40.50.2300">
    <property type="match status" value="1"/>
</dbReference>
<dbReference type="Pfam" id="PF00196">
    <property type="entry name" value="GerE"/>
    <property type="match status" value="1"/>
</dbReference>
<feature type="modified residue" description="4-aspartylphosphate" evidence="3">
    <location>
        <position position="56"/>
    </location>
</feature>
<comment type="caution">
    <text evidence="7">The sequence shown here is derived from an EMBL/GenBank/DDBJ whole genome shotgun (WGS) entry which is preliminary data.</text>
</comment>
<feature type="domain" description="HTH luxR-type" evidence="5">
    <location>
        <begin position="169"/>
        <end position="234"/>
    </location>
</feature>
<feature type="region of interest" description="Disordered" evidence="4">
    <location>
        <begin position="142"/>
        <end position="174"/>
    </location>
</feature>
<dbReference type="SMART" id="SM00421">
    <property type="entry name" value="HTH_LUXR"/>
    <property type="match status" value="1"/>
</dbReference>
<dbReference type="InterPro" id="IPR058245">
    <property type="entry name" value="NreC/VraR/RcsB-like_REC"/>
</dbReference>
<reference evidence="7 8" key="1">
    <citation type="submission" date="2017-09" db="EMBL/GenBank/DDBJ databases">
        <title>Metagenomic Analysis Reveals Denitrifying Candidatus Accumulibacter and Flanking Population as a Source of N2O.</title>
        <authorList>
            <person name="Gao H."/>
            <person name="Mao Y."/>
            <person name="Zhao X."/>
            <person name="Liu W.-T."/>
            <person name="Zhang T."/>
            <person name="Wells G."/>
        </authorList>
    </citation>
    <scope>NUCLEOTIDE SEQUENCE [LARGE SCALE GENOMIC DNA]</scope>
    <source>
        <strain evidence="7">CANDO_2_IC</strain>
    </source>
</reference>
<dbReference type="PRINTS" id="PR00038">
    <property type="entry name" value="HTHLUXR"/>
</dbReference>
<dbReference type="PANTHER" id="PTHR43214">
    <property type="entry name" value="TWO-COMPONENT RESPONSE REGULATOR"/>
    <property type="match status" value="1"/>
</dbReference>
<dbReference type="InterPro" id="IPR001789">
    <property type="entry name" value="Sig_transdc_resp-reg_receiver"/>
</dbReference>
<dbReference type="GO" id="GO:0003677">
    <property type="term" value="F:DNA binding"/>
    <property type="evidence" value="ECO:0007669"/>
    <property type="project" value="UniProtKB-KW"/>
</dbReference>
<dbReference type="GO" id="GO:0006355">
    <property type="term" value="P:regulation of DNA-templated transcription"/>
    <property type="evidence" value="ECO:0007669"/>
    <property type="project" value="InterPro"/>
</dbReference>
<feature type="compositionally biased region" description="Polar residues" evidence="4">
    <location>
        <begin position="155"/>
        <end position="169"/>
    </location>
</feature>
<dbReference type="EMBL" id="PDHS01000135">
    <property type="protein sequence ID" value="MQM30163.1"/>
    <property type="molecule type" value="Genomic_DNA"/>
</dbReference>
<name>A0A6A7RRH5_9PROT</name>
<dbReference type="CDD" id="cd06170">
    <property type="entry name" value="LuxR_C_like"/>
    <property type="match status" value="1"/>
</dbReference>
<protein>
    <submittedName>
        <fullName evidence="7">DNA-binding response regulator</fullName>
    </submittedName>
</protein>
<evidence type="ECO:0000256" key="4">
    <source>
        <dbReference type="SAM" id="MobiDB-lite"/>
    </source>
</evidence>
<dbReference type="GO" id="GO:0000160">
    <property type="term" value="P:phosphorelay signal transduction system"/>
    <property type="evidence" value="ECO:0007669"/>
    <property type="project" value="InterPro"/>
</dbReference>
<evidence type="ECO:0000313" key="8">
    <source>
        <dbReference type="Proteomes" id="UP000342300"/>
    </source>
</evidence>
<dbReference type="InterPro" id="IPR000792">
    <property type="entry name" value="Tscrpt_reg_LuxR_C"/>
</dbReference>
<dbReference type="InterPro" id="IPR011006">
    <property type="entry name" value="CheY-like_superfamily"/>
</dbReference>
<evidence type="ECO:0000259" key="5">
    <source>
        <dbReference type="PROSITE" id="PS50043"/>
    </source>
</evidence>
<dbReference type="SUPFAM" id="SSF52172">
    <property type="entry name" value="CheY-like"/>
    <property type="match status" value="1"/>
</dbReference>
<keyword evidence="2 7" id="KW-0238">DNA-binding</keyword>
<evidence type="ECO:0000256" key="2">
    <source>
        <dbReference type="ARBA" id="ARBA00023125"/>
    </source>
</evidence>
<dbReference type="PANTHER" id="PTHR43214:SF43">
    <property type="entry name" value="TWO-COMPONENT RESPONSE REGULATOR"/>
    <property type="match status" value="1"/>
</dbReference>
<evidence type="ECO:0000259" key="6">
    <source>
        <dbReference type="PROSITE" id="PS50110"/>
    </source>
</evidence>
<evidence type="ECO:0000256" key="3">
    <source>
        <dbReference type="PROSITE-ProRule" id="PRU00169"/>
    </source>
</evidence>
<dbReference type="SMART" id="SM00448">
    <property type="entry name" value="REC"/>
    <property type="match status" value="1"/>
</dbReference>
<dbReference type="PROSITE" id="PS50110">
    <property type="entry name" value="RESPONSE_REGULATORY"/>
    <property type="match status" value="1"/>
</dbReference>
<organism evidence="7 8">
    <name type="scientific">Candidatus Accumulibacter phosphatis</name>
    <dbReference type="NCBI Taxonomy" id="327160"/>
    <lineage>
        <taxon>Bacteria</taxon>
        <taxon>Pseudomonadati</taxon>
        <taxon>Pseudomonadota</taxon>
        <taxon>Betaproteobacteria</taxon>
        <taxon>Candidatus Accumulibacter</taxon>
    </lineage>
</organism>
<accession>A0A6A7RRH5</accession>
<feature type="domain" description="Response regulatory" evidence="6">
    <location>
        <begin position="5"/>
        <end position="121"/>
    </location>
</feature>
<gene>
    <name evidence="7" type="ORF">CRU78_06320</name>
</gene>
<dbReference type="InterPro" id="IPR016032">
    <property type="entry name" value="Sig_transdc_resp-reg_C-effctor"/>
</dbReference>
<dbReference type="Pfam" id="PF00072">
    <property type="entry name" value="Response_reg"/>
    <property type="match status" value="1"/>
</dbReference>
<dbReference type="Proteomes" id="UP000342300">
    <property type="component" value="Unassembled WGS sequence"/>
</dbReference>
<dbReference type="PROSITE" id="PS00622">
    <property type="entry name" value="HTH_LUXR_1"/>
    <property type="match status" value="1"/>
</dbReference>
<dbReference type="InterPro" id="IPR039420">
    <property type="entry name" value="WalR-like"/>
</dbReference>
<keyword evidence="1 3" id="KW-0597">Phosphoprotein</keyword>